<reference evidence="2" key="1">
    <citation type="submission" date="2017-02" db="EMBL/GenBank/DDBJ databases">
        <authorList>
            <person name="Tafer H."/>
            <person name="Lopandic K."/>
        </authorList>
    </citation>
    <scope>NUCLEOTIDE SEQUENCE [LARGE SCALE GENOMIC DNA]</scope>
    <source>
        <strain evidence="2">CBS 366.77</strain>
    </source>
</reference>
<accession>A0A3A2Z3M9</accession>
<gene>
    <name evidence="1" type="ORF">PHISCL_09985</name>
</gene>
<name>A0A3A2Z3M9_9EURO</name>
<dbReference type="EMBL" id="MVGC01000774">
    <property type="protein sequence ID" value="RJE17678.1"/>
    <property type="molecule type" value="Genomic_DNA"/>
</dbReference>
<comment type="caution">
    <text evidence="1">The sequence shown here is derived from an EMBL/GenBank/DDBJ whole genome shotgun (WGS) entry which is preliminary data.</text>
</comment>
<protein>
    <submittedName>
        <fullName evidence="1">Uncharacterized protein</fullName>
    </submittedName>
</protein>
<evidence type="ECO:0000313" key="1">
    <source>
        <dbReference type="EMBL" id="RJE17678.1"/>
    </source>
</evidence>
<keyword evidence="2" id="KW-1185">Reference proteome</keyword>
<proteinExistence type="predicted"/>
<organism evidence="1 2">
    <name type="scientific">Aspergillus sclerotialis</name>
    <dbReference type="NCBI Taxonomy" id="2070753"/>
    <lineage>
        <taxon>Eukaryota</taxon>
        <taxon>Fungi</taxon>
        <taxon>Dikarya</taxon>
        <taxon>Ascomycota</taxon>
        <taxon>Pezizomycotina</taxon>
        <taxon>Eurotiomycetes</taxon>
        <taxon>Eurotiomycetidae</taxon>
        <taxon>Eurotiales</taxon>
        <taxon>Aspergillaceae</taxon>
        <taxon>Aspergillus</taxon>
        <taxon>Aspergillus subgen. Polypaecilum</taxon>
    </lineage>
</organism>
<sequence length="155" mass="17185">MDMVSYLTSNFHCRMIRHRLKALTTPQQPAATGNLNGDTGIPARKFLAKVAKLGQVPSSRPCRDQKRGLQSLHLNFHGTRSSGKLSANSACGSLYKDSKACMAAETRWRIWKEMPDGSAGWLSIKAWLFAAASYITHHLRFSMVSQDETSTDAEL</sequence>
<dbReference type="AlphaFoldDB" id="A0A3A2Z3M9"/>
<dbReference type="Proteomes" id="UP000266188">
    <property type="component" value="Unassembled WGS sequence"/>
</dbReference>
<evidence type="ECO:0000313" key="2">
    <source>
        <dbReference type="Proteomes" id="UP000266188"/>
    </source>
</evidence>